<dbReference type="PANTHER" id="PTHR43214:SF43">
    <property type="entry name" value="TWO-COMPONENT RESPONSE REGULATOR"/>
    <property type="match status" value="1"/>
</dbReference>
<dbReference type="InterPro" id="IPR016032">
    <property type="entry name" value="Sig_transdc_resp-reg_C-effctor"/>
</dbReference>
<accession>A0A916VII7</accession>
<dbReference type="SMART" id="SM00421">
    <property type="entry name" value="HTH_LUXR"/>
    <property type="match status" value="1"/>
</dbReference>
<gene>
    <name evidence="3" type="ORF">GCM10011403_17360</name>
</gene>
<organism evidence="3 4">
    <name type="scientific">Pseudohongiella nitratireducens</name>
    <dbReference type="NCBI Taxonomy" id="1768907"/>
    <lineage>
        <taxon>Bacteria</taxon>
        <taxon>Pseudomonadati</taxon>
        <taxon>Pseudomonadota</taxon>
        <taxon>Gammaproteobacteria</taxon>
        <taxon>Pseudomonadales</taxon>
        <taxon>Pseudohongiellaceae</taxon>
        <taxon>Pseudohongiella</taxon>
    </lineage>
</organism>
<dbReference type="InterPro" id="IPR011006">
    <property type="entry name" value="CheY-like_superfamily"/>
</dbReference>
<proteinExistence type="predicted"/>
<evidence type="ECO:0000313" key="3">
    <source>
        <dbReference type="EMBL" id="GFZ75665.1"/>
    </source>
</evidence>
<evidence type="ECO:0000256" key="1">
    <source>
        <dbReference type="ARBA" id="ARBA00023125"/>
    </source>
</evidence>
<feature type="domain" description="HTH luxR-type" evidence="2">
    <location>
        <begin position="150"/>
        <end position="217"/>
    </location>
</feature>
<name>A0A916VII7_9GAMM</name>
<dbReference type="Gene3D" id="1.10.10.10">
    <property type="entry name" value="Winged helix-like DNA-binding domain superfamily/Winged helix DNA-binding domain"/>
    <property type="match status" value="1"/>
</dbReference>
<dbReference type="RefSeq" id="WP_068810801.1">
    <property type="nucleotide sequence ID" value="NZ_BMIY01000007.1"/>
</dbReference>
<sequence>MTQTIHICVFSQHQLSAQAYASLLHHNDLPMHASAVHFDPDKTIRQQLCTPADILLIELDTIEQPRMLKQLNDESLPPSLVISSRTDQTFADALMAYGANGIIHKNEPVALLTKAIMRVAEGELWLDRAATGRIFQKMARSRIDNEASADLQKLSTLTRKERTITTLVGEQPSASGQSLAEQLNISEHTLRNHLSNIYAKLAISGRVELYAFAQKNSHHFPGSGSEHSV</sequence>
<dbReference type="InterPro" id="IPR000792">
    <property type="entry name" value="Tscrpt_reg_LuxR_C"/>
</dbReference>
<dbReference type="InterPro" id="IPR036388">
    <property type="entry name" value="WH-like_DNA-bd_sf"/>
</dbReference>
<dbReference type="Pfam" id="PF00196">
    <property type="entry name" value="GerE"/>
    <property type="match status" value="1"/>
</dbReference>
<comment type="caution">
    <text evidence="3">The sequence shown here is derived from an EMBL/GenBank/DDBJ whole genome shotgun (WGS) entry which is preliminary data.</text>
</comment>
<dbReference type="PANTHER" id="PTHR43214">
    <property type="entry name" value="TWO-COMPONENT RESPONSE REGULATOR"/>
    <property type="match status" value="1"/>
</dbReference>
<dbReference type="GO" id="GO:0006355">
    <property type="term" value="P:regulation of DNA-templated transcription"/>
    <property type="evidence" value="ECO:0007669"/>
    <property type="project" value="InterPro"/>
</dbReference>
<dbReference type="EMBL" id="BMIY01000007">
    <property type="protein sequence ID" value="GFZ75665.1"/>
    <property type="molecule type" value="Genomic_DNA"/>
</dbReference>
<evidence type="ECO:0000313" key="4">
    <source>
        <dbReference type="Proteomes" id="UP000627715"/>
    </source>
</evidence>
<dbReference type="Gene3D" id="3.40.50.2300">
    <property type="match status" value="1"/>
</dbReference>
<protein>
    <recommendedName>
        <fullName evidence="2">HTH luxR-type domain-containing protein</fullName>
    </recommendedName>
</protein>
<evidence type="ECO:0000259" key="2">
    <source>
        <dbReference type="PROSITE" id="PS50043"/>
    </source>
</evidence>
<dbReference type="InterPro" id="IPR039420">
    <property type="entry name" value="WalR-like"/>
</dbReference>
<keyword evidence="1" id="KW-0238">DNA-binding</keyword>
<keyword evidence="4" id="KW-1185">Reference proteome</keyword>
<dbReference type="OrthoDB" id="561214at2"/>
<reference evidence="3" key="2">
    <citation type="submission" date="2020-09" db="EMBL/GenBank/DDBJ databases">
        <authorList>
            <person name="Sun Q."/>
            <person name="Zhou Y."/>
        </authorList>
    </citation>
    <scope>NUCLEOTIDE SEQUENCE</scope>
    <source>
        <strain evidence="3">CGMCC 1.15425</strain>
    </source>
</reference>
<reference evidence="3" key="1">
    <citation type="journal article" date="2014" name="Int. J. Syst. Evol. Microbiol.">
        <title>Complete genome sequence of Corynebacterium casei LMG S-19264T (=DSM 44701T), isolated from a smear-ripened cheese.</title>
        <authorList>
            <consortium name="US DOE Joint Genome Institute (JGI-PGF)"/>
            <person name="Walter F."/>
            <person name="Albersmeier A."/>
            <person name="Kalinowski J."/>
            <person name="Ruckert C."/>
        </authorList>
    </citation>
    <scope>NUCLEOTIDE SEQUENCE</scope>
    <source>
        <strain evidence="3">CGMCC 1.15425</strain>
    </source>
</reference>
<dbReference type="PROSITE" id="PS50043">
    <property type="entry name" value="HTH_LUXR_2"/>
    <property type="match status" value="1"/>
</dbReference>
<dbReference type="SUPFAM" id="SSF52172">
    <property type="entry name" value="CheY-like"/>
    <property type="match status" value="1"/>
</dbReference>
<dbReference type="SUPFAM" id="SSF46894">
    <property type="entry name" value="C-terminal effector domain of the bipartite response regulators"/>
    <property type="match status" value="1"/>
</dbReference>
<dbReference type="CDD" id="cd06170">
    <property type="entry name" value="LuxR_C_like"/>
    <property type="match status" value="1"/>
</dbReference>
<dbReference type="GO" id="GO:0003677">
    <property type="term" value="F:DNA binding"/>
    <property type="evidence" value="ECO:0007669"/>
    <property type="project" value="UniProtKB-KW"/>
</dbReference>
<dbReference type="AlphaFoldDB" id="A0A916VII7"/>
<dbReference type="Proteomes" id="UP000627715">
    <property type="component" value="Unassembled WGS sequence"/>
</dbReference>